<dbReference type="InterPro" id="IPR001349">
    <property type="entry name" value="Cyt_c_oxidase_su6a"/>
</dbReference>
<evidence type="ECO:0000256" key="5">
    <source>
        <dbReference type="ARBA" id="ARBA00023136"/>
    </source>
</evidence>
<proteinExistence type="inferred from homology"/>
<dbReference type="InterPro" id="IPR036418">
    <property type="entry name" value="Cyt_c_oxidase_su6a_sf"/>
</dbReference>
<dbReference type="GO" id="GO:0006123">
    <property type="term" value="P:mitochondrial electron transport, cytochrome c to oxygen"/>
    <property type="evidence" value="ECO:0007669"/>
    <property type="project" value="TreeGrafter"/>
</dbReference>
<gene>
    <name evidence="7" type="ORF">AYI68_g5255</name>
</gene>
<evidence type="ECO:0000313" key="7">
    <source>
        <dbReference type="EMBL" id="OLY80646.1"/>
    </source>
</evidence>
<dbReference type="AlphaFoldDB" id="A0A1R0GUR2"/>
<name>A0A1R0GUR2_9FUNG</name>
<reference evidence="7 8" key="1">
    <citation type="journal article" date="2016" name="Mol. Biol. Evol.">
        <title>Genome-Wide Survey of Gut Fungi (Harpellales) Reveals the First Horizontally Transferred Ubiquitin Gene from a Mosquito Host.</title>
        <authorList>
            <person name="Wang Y."/>
            <person name="White M.M."/>
            <person name="Kvist S."/>
            <person name="Moncalvo J.M."/>
        </authorList>
    </citation>
    <scope>NUCLEOTIDE SEQUENCE [LARGE SCALE GENOMIC DNA]</scope>
    <source>
        <strain evidence="7 8">ALG-7-W6</strain>
    </source>
</reference>
<evidence type="ECO:0000256" key="2">
    <source>
        <dbReference type="ARBA" id="ARBA00022792"/>
    </source>
</evidence>
<comment type="subcellular location">
    <subcellularLocation>
        <location evidence="1">Mitochondrion inner membrane</location>
    </subcellularLocation>
</comment>
<keyword evidence="5" id="KW-0472">Membrane</keyword>
<keyword evidence="3" id="KW-0809">Transit peptide</keyword>
<keyword evidence="2" id="KW-0999">Mitochondrion inner membrane</keyword>
<dbReference type="GO" id="GO:0030234">
    <property type="term" value="F:enzyme regulator activity"/>
    <property type="evidence" value="ECO:0007669"/>
    <property type="project" value="TreeGrafter"/>
</dbReference>
<keyword evidence="8" id="KW-1185">Reference proteome</keyword>
<dbReference type="Gene3D" id="4.10.95.10">
    <property type="entry name" value="Cytochrome c oxidase, subunit VIa"/>
    <property type="match status" value="1"/>
</dbReference>
<dbReference type="PANTHER" id="PTHR11504">
    <property type="entry name" value="CYTOCHROME C OXIDASE POLYPEPTIDE VIA"/>
    <property type="match status" value="1"/>
</dbReference>
<evidence type="ECO:0000256" key="3">
    <source>
        <dbReference type="ARBA" id="ARBA00022946"/>
    </source>
</evidence>
<dbReference type="Proteomes" id="UP000187455">
    <property type="component" value="Unassembled WGS sequence"/>
</dbReference>
<evidence type="ECO:0000256" key="6">
    <source>
        <dbReference type="RuleBase" id="RU004396"/>
    </source>
</evidence>
<comment type="similarity">
    <text evidence="6">Belongs to the cytochrome c oxidase subunit 6A family.</text>
</comment>
<protein>
    <submittedName>
        <fullName evidence="7">Cytochrome c oxidase subunit 6A, mitochondrial</fullName>
    </submittedName>
</protein>
<dbReference type="GO" id="GO:0005743">
    <property type="term" value="C:mitochondrial inner membrane"/>
    <property type="evidence" value="ECO:0007669"/>
    <property type="project" value="UniProtKB-SubCell"/>
</dbReference>
<sequence length="117" mass="13216">MSFVQILKRGAASNLRATVPKRAYSGAMTSEEVAATKVEADEAVHTWKKISLFVTVPLCAIFGYIATEDELHHISHLKEHPPTFTKYQYISVHRKDFPWGDGKETLFFNPLVNLPVE</sequence>
<dbReference type="EMBL" id="LSSL01003285">
    <property type="protein sequence ID" value="OLY80646.1"/>
    <property type="molecule type" value="Genomic_DNA"/>
</dbReference>
<dbReference type="Pfam" id="PF02046">
    <property type="entry name" value="COX6A"/>
    <property type="match status" value="1"/>
</dbReference>
<keyword evidence="4" id="KW-0496">Mitochondrion</keyword>
<dbReference type="PANTHER" id="PTHR11504:SF0">
    <property type="entry name" value="CYTOCHROME C OXIDASE SUBUNIT"/>
    <property type="match status" value="1"/>
</dbReference>
<evidence type="ECO:0000256" key="1">
    <source>
        <dbReference type="ARBA" id="ARBA00004273"/>
    </source>
</evidence>
<comment type="caution">
    <text evidence="7">The sequence shown here is derived from an EMBL/GenBank/DDBJ whole genome shotgun (WGS) entry which is preliminary data.</text>
</comment>
<organism evidence="7 8">
    <name type="scientific">Smittium mucronatum</name>
    <dbReference type="NCBI Taxonomy" id="133383"/>
    <lineage>
        <taxon>Eukaryota</taxon>
        <taxon>Fungi</taxon>
        <taxon>Fungi incertae sedis</taxon>
        <taxon>Zoopagomycota</taxon>
        <taxon>Kickxellomycotina</taxon>
        <taxon>Harpellomycetes</taxon>
        <taxon>Harpellales</taxon>
        <taxon>Legeriomycetaceae</taxon>
        <taxon>Smittium</taxon>
    </lineage>
</organism>
<dbReference type="STRING" id="133383.A0A1R0GUR2"/>
<dbReference type="SUPFAM" id="SSF81411">
    <property type="entry name" value="Mitochondrial cytochrome c oxidase subunit VIa"/>
    <property type="match status" value="1"/>
</dbReference>
<dbReference type="OrthoDB" id="5947505at2759"/>
<evidence type="ECO:0000313" key="8">
    <source>
        <dbReference type="Proteomes" id="UP000187455"/>
    </source>
</evidence>
<evidence type="ECO:0000256" key="4">
    <source>
        <dbReference type="ARBA" id="ARBA00023128"/>
    </source>
</evidence>
<accession>A0A1R0GUR2</accession>